<name>A0A8S3Z7N8_9EUPU</name>
<dbReference type="PANTHER" id="PTHR46526">
    <property type="entry name" value="CHORDIN"/>
    <property type="match status" value="1"/>
</dbReference>
<evidence type="ECO:0000313" key="1">
    <source>
        <dbReference type="EMBL" id="CAG5124188.1"/>
    </source>
</evidence>
<comment type="caution">
    <text evidence="1">The sequence shown here is derived from an EMBL/GenBank/DDBJ whole genome shotgun (WGS) entry which is preliminary data.</text>
</comment>
<dbReference type="Proteomes" id="UP000678393">
    <property type="component" value="Unassembled WGS sequence"/>
</dbReference>
<evidence type="ECO:0008006" key="3">
    <source>
        <dbReference type="Google" id="ProtNLM"/>
    </source>
</evidence>
<dbReference type="AlphaFoldDB" id="A0A8S3Z7N8"/>
<dbReference type="OrthoDB" id="9829321at2759"/>
<feature type="non-terminal residue" evidence="1">
    <location>
        <position position="1"/>
    </location>
</feature>
<proteinExistence type="predicted"/>
<gene>
    <name evidence="1" type="ORF">CUNI_LOCUS9746</name>
</gene>
<reference evidence="1" key="1">
    <citation type="submission" date="2021-04" db="EMBL/GenBank/DDBJ databases">
        <authorList>
            <consortium name="Molecular Ecology Group"/>
        </authorList>
    </citation>
    <scope>NUCLEOTIDE SEQUENCE</scope>
</reference>
<protein>
    <recommendedName>
        <fullName evidence="3">Chordin</fullName>
    </recommendedName>
</protein>
<dbReference type="GO" id="GO:0036122">
    <property type="term" value="F:BMP binding"/>
    <property type="evidence" value="ECO:0007669"/>
    <property type="project" value="TreeGrafter"/>
</dbReference>
<accession>A0A8S3Z7N8</accession>
<evidence type="ECO:0000313" key="2">
    <source>
        <dbReference type="Proteomes" id="UP000678393"/>
    </source>
</evidence>
<dbReference type="GO" id="GO:0009953">
    <property type="term" value="P:dorsal/ventral pattern formation"/>
    <property type="evidence" value="ECO:0007669"/>
    <property type="project" value="TreeGrafter"/>
</dbReference>
<sequence>VEKKGILQTKGDIMCRNIKDLCPEPDCEHPVLKLGKCCKSCPGSEDFESTFTLKKGGTLPSDVYAFDDNKFYEAQEFQALLVGRQVLAGPVKTRAAAAALIQVRPQSFILQDIHGSVLFEKSIRRDLKGDKKVCGAWTKIPGFYLKYFRQEKLYATITTSRYPHGIVSGKITPKSPANKETFSAILTSARADGSGGSMLINYAPETRLLSYTTTLDGVRGSWKRGSFHVAVLKGSNVVYQTGGSMVATTGILSGSWRLSKRHRKQIARGRLHVRVTFLDLPSLEGVIQPRLSCSVFQAVLSSSQTVDHKMTYSSGSAVLRLGEDGRLEYSIQVSGPLSNITRIRLEGAASKFEYGPKLVGNLFKSDSSTQKFPVGEWVRKLFNNLKERHLSETGSCRCVPSTERPAVCEHRYNQTQNQPASGKTRLLQLQ</sequence>
<keyword evidence="2" id="KW-1185">Reference proteome</keyword>
<dbReference type="GO" id="GO:0030514">
    <property type="term" value="P:negative regulation of BMP signaling pathway"/>
    <property type="evidence" value="ECO:0007669"/>
    <property type="project" value="TreeGrafter"/>
</dbReference>
<dbReference type="InterPro" id="IPR052278">
    <property type="entry name" value="Chordin-like_regulators"/>
</dbReference>
<dbReference type="PANTHER" id="PTHR46526:SF1">
    <property type="entry name" value="CHORDIN"/>
    <property type="match status" value="1"/>
</dbReference>
<organism evidence="1 2">
    <name type="scientific">Candidula unifasciata</name>
    <dbReference type="NCBI Taxonomy" id="100452"/>
    <lineage>
        <taxon>Eukaryota</taxon>
        <taxon>Metazoa</taxon>
        <taxon>Spiralia</taxon>
        <taxon>Lophotrochozoa</taxon>
        <taxon>Mollusca</taxon>
        <taxon>Gastropoda</taxon>
        <taxon>Heterobranchia</taxon>
        <taxon>Euthyneura</taxon>
        <taxon>Panpulmonata</taxon>
        <taxon>Eupulmonata</taxon>
        <taxon>Stylommatophora</taxon>
        <taxon>Helicina</taxon>
        <taxon>Helicoidea</taxon>
        <taxon>Geomitridae</taxon>
        <taxon>Candidula</taxon>
    </lineage>
</organism>
<dbReference type="GO" id="GO:0005615">
    <property type="term" value="C:extracellular space"/>
    <property type="evidence" value="ECO:0007669"/>
    <property type="project" value="TreeGrafter"/>
</dbReference>
<dbReference type="EMBL" id="CAJHNH020001720">
    <property type="protein sequence ID" value="CAG5124188.1"/>
    <property type="molecule type" value="Genomic_DNA"/>
</dbReference>